<name>A0A8J5N9Z7_HOMAM</name>
<gene>
    <name evidence="1" type="ORF">Hamer_G009808</name>
</gene>
<sequence>MCKPSVGVRTARPALPSRCGVLTNNLVLAARPSEVKKPRDVVVPGSVPIAPTLPSCRNEGPL</sequence>
<proteinExistence type="predicted"/>
<organism evidence="1 2">
    <name type="scientific">Homarus americanus</name>
    <name type="common">American lobster</name>
    <dbReference type="NCBI Taxonomy" id="6706"/>
    <lineage>
        <taxon>Eukaryota</taxon>
        <taxon>Metazoa</taxon>
        <taxon>Ecdysozoa</taxon>
        <taxon>Arthropoda</taxon>
        <taxon>Crustacea</taxon>
        <taxon>Multicrustacea</taxon>
        <taxon>Malacostraca</taxon>
        <taxon>Eumalacostraca</taxon>
        <taxon>Eucarida</taxon>
        <taxon>Decapoda</taxon>
        <taxon>Pleocyemata</taxon>
        <taxon>Astacidea</taxon>
        <taxon>Nephropoidea</taxon>
        <taxon>Nephropidae</taxon>
        <taxon>Homarus</taxon>
    </lineage>
</organism>
<evidence type="ECO:0000313" key="1">
    <source>
        <dbReference type="EMBL" id="KAG7175792.1"/>
    </source>
</evidence>
<comment type="caution">
    <text evidence="1">The sequence shown here is derived from an EMBL/GenBank/DDBJ whole genome shotgun (WGS) entry which is preliminary data.</text>
</comment>
<evidence type="ECO:0000313" key="2">
    <source>
        <dbReference type="Proteomes" id="UP000747542"/>
    </source>
</evidence>
<keyword evidence="2" id="KW-1185">Reference proteome</keyword>
<dbReference type="AlphaFoldDB" id="A0A8J5N9Z7"/>
<protein>
    <submittedName>
        <fullName evidence="1">Uncharacterized protein</fullName>
    </submittedName>
</protein>
<accession>A0A8J5N9Z7</accession>
<dbReference type="EMBL" id="JAHLQT010004633">
    <property type="protein sequence ID" value="KAG7175792.1"/>
    <property type="molecule type" value="Genomic_DNA"/>
</dbReference>
<reference evidence="1" key="1">
    <citation type="journal article" date="2021" name="Sci. Adv.">
        <title>The American lobster genome reveals insights on longevity, neural, and immune adaptations.</title>
        <authorList>
            <person name="Polinski J.M."/>
            <person name="Zimin A.V."/>
            <person name="Clark K.F."/>
            <person name="Kohn A.B."/>
            <person name="Sadowski N."/>
            <person name="Timp W."/>
            <person name="Ptitsyn A."/>
            <person name="Khanna P."/>
            <person name="Romanova D.Y."/>
            <person name="Williams P."/>
            <person name="Greenwood S.J."/>
            <person name="Moroz L.L."/>
            <person name="Walt D.R."/>
            <person name="Bodnar A.G."/>
        </authorList>
    </citation>
    <scope>NUCLEOTIDE SEQUENCE</scope>
    <source>
        <strain evidence="1">GMGI-L3</strain>
    </source>
</reference>
<dbReference type="Proteomes" id="UP000747542">
    <property type="component" value="Unassembled WGS sequence"/>
</dbReference>